<evidence type="ECO:0000256" key="16">
    <source>
        <dbReference type="HAMAP-Rule" id="MF_01274"/>
    </source>
</evidence>
<evidence type="ECO:0000256" key="8">
    <source>
        <dbReference type="ARBA" id="ARBA00022679"/>
    </source>
</evidence>
<feature type="binding site" evidence="16">
    <location>
        <begin position="6"/>
        <end position="13"/>
    </location>
    <ligand>
        <name>ATP</name>
        <dbReference type="ChEBI" id="CHEBI:30616"/>
    </ligand>
</feature>
<comment type="caution">
    <text evidence="16">Lacks conserved residue(s) required for the propagation of feature annotation.</text>
</comment>
<dbReference type="PANTHER" id="PTHR34265:SF1">
    <property type="entry name" value="TYPE III PANTOTHENATE KINASE"/>
    <property type="match status" value="1"/>
</dbReference>
<evidence type="ECO:0000313" key="17">
    <source>
        <dbReference type="EMBL" id="SMP73467.1"/>
    </source>
</evidence>
<comment type="caution">
    <text evidence="17">The sequence shown here is derived from an EMBL/GenBank/DDBJ whole genome shotgun (WGS) entry which is preliminary data.</text>
</comment>
<dbReference type="EC" id="2.7.1.33" evidence="6 16"/>
<dbReference type="NCBIfam" id="TIGR00671">
    <property type="entry name" value="baf"/>
    <property type="match status" value="1"/>
</dbReference>
<dbReference type="Pfam" id="PF03309">
    <property type="entry name" value="Pan_kinase"/>
    <property type="match status" value="1"/>
</dbReference>
<gene>
    <name evidence="16" type="primary">coaX</name>
    <name evidence="17" type="ORF">SAMN06295970_11985</name>
</gene>
<feature type="binding site" evidence="16">
    <location>
        <position position="192"/>
    </location>
    <ligand>
        <name>substrate</name>
    </ligand>
</feature>
<comment type="pathway">
    <text evidence="4 16">Cofactor biosynthesis; coenzyme A biosynthesis; CoA from (R)-pantothenate: step 1/5.</text>
</comment>
<feature type="binding site" evidence="16">
    <location>
        <position position="139"/>
    </location>
    <ligand>
        <name>ATP</name>
        <dbReference type="ChEBI" id="CHEBI:30616"/>
    </ligand>
</feature>
<feature type="binding site" evidence="16">
    <location>
        <begin position="113"/>
        <end position="116"/>
    </location>
    <ligand>
        <name>substrate</name>
    </ligand>
</feature>
<keyword evidence="8 16" id="KW-0808">Transferase</keyword>
<proteinExistence type="inferred from homology"/>
<dbReference type="Gene3D" id="3.30.420.40">
    <property type="match status" value="2"/>
</dbReference>
<dbReference type="EMBL" id="FXUL01000019">
    <property type="protein sequence ID" value="SMP73467.1"/>
    <property type="molecule type" value="Genomic_DNA"/>
</dbReference>
<organism evidence="17 18">
    <name type="scientific">Noviherbaspirillum suwonense</name>
    <dbReference type="NCBI Taxonomy" id="1224511"/>
    <lineage>
        <taxon>Bacteria</taxon>
        <taxon>Pseudomonadati</taxon>
        <taxon>Pseudomonadota</taxon>
        <taxon>Betaproteobacteria</taxon>
        <taxon>Burkholderiales</taxon>
        <taxon>Oxalobacteraceae</taxon>
        <taxon>Noviherbaspirillum</taxon>
    </lineage>
</organism>
<evidence type="ECO:0000313" key="18">
    <source>
        <dbReference type="Proteomes" id="UP001158049"/>
    </source>
</evidence>
<evidence type="ECO:0000256" key="5">
    <source>
        <dbReference type="ARBA" id="ARBA00011738"/>
    </source>
</evidence>
<evidence type="ECO:0000256" key="4">
    <source>
        <dbReference type="ARBA" id="ARBA00005225"/>
    </source>
</evidence>
<evidence type="ECO:0000256" key="11">
    <source>
        <dbReference type="ARBA" id="ARBA00022840"/>
    </source>
</evidence>
<dbReference type="InterPro" id="IPR043129">
    <property type="entry name" value="ATPase_NBD"/>
</dbReference>
<comment type="similarity">
    <text evidence="14 16">Belongs to the type III pantothenate kinase family.</text>
</comment>
<keyword evidence="9 16" id="KW-0547">Nucleotide-binding</keyword>
<keyword evidence="12 16" id="KW-0630">Potassium</keyword>
<dbReference type="Proteomes" id="UP001158049">
    <property type="component" value="Unassembled WGS sequence"/>
</dbReference>
<reference evidence="17 18" key="1">
    <citation type="submission" date="2017-05" db="EMBL/GenBank/DDBJ databases">
        <authorList>
            <person name="Varghese N."/>
            <person name="Submissions S."/>
        </authorList>
    </citation>
    <scope>NUCLEOTIDE SEQUENCE [LARGE SCALE GENOMIC DNA]</scope>
    <source>
        <strain evidence="17 18">DSM 26001</strain>
    </source>
</reference>
<evidence type="ECO:0000256" key="13">
    <source>
        <dbReference type="ARBA" id="ARBA00022993"/>
    </source>
</evidence>
<keyword evidence="10 16" id="KW-0418">Kinase</keyword>
<name>A0ABY1QK05_9BURK</name>
<dbReference type="HAMAP" id="MF_01274">
    <property type="entry name" value="Pantothen_kinase_3"/>
    <property type="match status" value="1"/>
</dbReference>
<evidence type="ECO:0000256" key="15">
    <source>
        <dbReference type="ARBA" id="ARBA00040883"/>
    </source>
</evidence>
<keyword evidence="13 16" id="KW-0173">Coenzyme A biosynthesis</keyword>
<dbReference type="CDD" id="cd24015">
    <property type="entry name" value="ASKHA_NBD_PanK-III"/>
    <property type="match status" value="1"/>
</dbReference>
<comment type="function">
    <text evidence="16">Catalyzes the phosphorylation of pantothenate (Pan), the first step in CoA biosynthesis.</text>
</comment>
<dbReference type="RefSeq" id="WP_283444277.1">
    <property type="nucleotide sequence ID" value="NZ_FXUL01000019.1"/>
</dbReference>
<comment type="subcellular location">
    <subcellularLocation>
        <location evidence="3 16">Cytoplasm</location>
    </subcellularLocation>
</comment>
<evidence type="ECO:0000256" key="1">
    <source>
        <dbReference type="ARBA" id="ARBA00001206"/>
    </source>
</evidence>
<evidence type="ECO:0000256" key="10">
    <source>
        <dbReference type="ARBA" id="ARBA00022777"/>
    </source>
</evidence>
<dbReference type="InterPro" id="IPR004619">
    <property type="entry name" value="Type_III_PanK"/>
</dbReference>
<protein>
    <recommendedName>
        <fullName evidence="15 16">Type III pantothenate kinase</fullName>
        <ecNumber evidence="6 16">2.7.1.33</ecNumber>
    </recommendedName>
    <alternativeName>
        <fullName evidence="16">PanK-III</fullName>
    </alternativeName>
    <alternativeName>
        <fullName evidence="16">Pantothenic acid kinase</fullName>
    </alternativeName>
</protein>
<keyword evidence="7 16" id="KW-0963">Cytoplasm</keyword>
<sequence length="264" mass="27277">MLLLIDAGNTRVKWALLNAGAYGAAGFDPALLGRWDDSGAVGRDALGQLADTWRGRQVSRVLLSNVAGEGMRGQLDQLLLRAFGARPIATEWFRPAPELAGVRNGYRNPLQLGADRFASAIGAHALYPGEALIVATCGTATTVDAITPDGLFLGGMILPGLGLMASSLAKNTAQLPQVGSRIEIVTPFADNTTDAIISGCVAAQTGAIGQALAAHAASHGKVRCILSGGAGRMLAPHLPHPSVEIDNLVLVGLQTVVMKQQASC</sequence>
<dbReference type="PANTHER" id="PTHR34265">
    <property type="entry name" value="TYPE III PANTOTHENATE KINASE"/>
    <property type="match status" value="1"/>
</dbReference>
<keyword evidence="11 16" id="KW-0067">ATP-binding</keyword>
<comment type="cofactor">
    <cofactor evidence="2">
        <name>K(+)</name>
        <dbReference type="ChEBI" id="CHEBI:29103"/>
    </cofactor>
</comment>
<comment type="catalytic activity">
    <reaction evidence="1 16">
        <text>(R)-pantothenate + ATP = (R)-4'-phosphopantothenate + ADP + H(+)</text>
        <dbReference type="Rhea" id="RHEA:16373"/>
        <dbReference type="ChEBI" id="CHEBI:10986"/>
        <dbReference type="ChEBI" id="CHEBI:15378"/>
        <dbReference type="ChEBI" id="CHEBI:29032"/>
        <dbReference type="ChEBI" id="CHEBI:30616"/>
        <dbReference type="ChEBI" id="CHEBI:456216"/>
        <dbReference type="EC" id="2.7.1.33"/>
    </reaction>
</comment>
<evidence type="ECO:0000256" key="12">
    <source>
        <dbReference type="ARBA" id="ARBA00022958"/>
    </source>
</evidence>
<evidence type="ECO:0000256" key="7">
    <source>
        <dbReference type="ARBA" id="ARBA00022490"/>
    </source>
</evidence>
<evidence type="ECO:0000256" key="9">
    <source>
        <dbReference type="ARBA" id="ARBA00022741"/>
    </source>
</evidence>
<evidence type="ECO:0000256" key="14">
    <source>
        <dbReference type="ARBA" id="ARBA00038036"/>
    </source>
</evidence>
<evidence type="ECO:0000256" key="6">
    <source>
        <dbReference type="ARBA" id="ARBA00012102"/>
    </source>
</evidence>
<evidence type="ECO:0000256" key="2">
    <source>
        <dbReference type="ARBA" id="ARBA00001958"/>
    </source>
</evidence>
<accession>A0ABY1QK05</accession>
<comment type="subunit">
    <text evidence="5 16">Homodimer.</text>
</comment>
<keyword evidence="18" id="KW-1185">Reference proteome</keyword>
<feature type="active site" description="Proton acceptor" evidence="16">
    <location>
        <position position="115"/>
    </location>
</feature>
<feature type="binding site" evidence="16">
    <location>
        <position position="106"/>
    </location>
    <ligand>
        <name>substrate</name>
    </ligand>
</feature>
<comment type="cofactor">
    <cofactor evidence="16">
        <name>NH4(+)</name>
        <dbReference type="ChEBI" id="CHEBI:28938"/>
    </cofactor>
    <cofactor evidence="16">
        <name>K(+)</name>
        <dbReference type="ChEBI" id="CHEBI:29103"/>
    </cofactor>
    <text evidence="16">A monovalent cation. Ammonium or potassium.</text>
</comment>
<evidence type="ECO:0000256" key="3">
    <source>
        <dbReference type="ARBA" id="ARBA00004496"/>
    </source>
</evidence>
<dbReference type="GO" id="GO:0016301">
    <property type="term" value="F:kinase activity"/>
    <property type="evidence" value="ECO:0007669"/>
    <property type="project" value="UniProtKB-KW"/>
</dbReference>
<dbReference type="SUPFAM" id="SSF53067">
    <property type="entry name" value="Actin-like ATPase domain"/>
    <property type="match status" value="2"/>
</dbReference>